<dbReference type="OMA" id="SICCRES"/>
<dbReference type="PANTHER" id="PTHR34996">
    <property type="entry name" value="OS06G0327400 PROTEIN"/>
    <property type="match status" value="1"/>
</dbReference>
<organism evidence="2 3">
    <name type="scientific">Cynara cardunculus var. scolymus</name>
    <name type="common">Globe artichoke</name>
    <name type="synonym">Cynara scolymus</name>
    <dbReference type="NCBI Taxonomy" id="59895"/>
    <lineage>
        <taxon>Eukaryota</taxon>
        <taxon>Viridiplantae</taxon>
        <taxon>Streptophyta</taxon>
        <taxon>Embryophyta</taxon>
        <taxon>Tracheophyta</taxon>
        <taxon>Spermatophyta</taxon>
        <taxon>Magnoliopsida</taxon>
        <taxon>eudicotyledons</taxon>
        <taxon>Gunneridae</taxon>
        <taxon>Pentapetalae</taxon>
        <taxon>asterids</taxon>
        <taxon>campanulids</taxon>
        <taxon>Asterales</taxon>
        <taxon>Asteraceae</taxon>
        <taxon>Carduoideae</taxon>
        <taxon>Cardueae</taxon>
        <taxon>Carduinae</taxon>
        <taxon>Cynara</taxon>
    </lineage>
</organism>
<reference evidence="2 3" key="1">
    <citation type="journal article" date="2016" name="Sci. Rep.">
        <title>The genome sequence of the outbreeding globe artichoke constructed de novo incorporating a phase-aware low-pass sequencing strategy of F1 progeny.</title>
        <authorList>
            <person name="Scaglione D."/>
            <person name="Reyes-Chin-Wo S."/>
            <person name="Acquadro A."/>
            <person name="Froenicke L."/>
            <person name="Portis E."/>
            <person name="Beitel C."/>
            <person name="Tirone M."/>
            <person name="Mauro R."/>
            <person name="Lo Monaco A."/>
            <person name="Mauromicale G."/>
            <person name="Faccioli P."/>
            <person name="Cattivelli L."/>
            <person name="Rieseberg L."/>
            <person name="Michelmore R."/>
            <person name="Lanteri S."/>
        </authorList>
    </citation>
    <scope>NUCLEOTIDE SEQUENCE [LARGE SCALE GENOMIC DNA]</scope>
    <source>
        <strain evidence="2">2C</strain>
    </source>
</reference>
<protein>
    <submittedName>
        <fullName evidence="2">Uncharacterized protein</fullName>
    </submittedName>
</protein>
<gene>
    <name evidence="2" type="ORF">Ccrd_018689</name>
</gene>
<evidence type="ECO:0000313" key="2">
    <source>
        <dbReference type="EMBL" id="KVI03018.1"/>
    </source>
</evidence>
<name>A0A118K1L1_CYNCS</name>
<feature type="compositionally biased region" description="Low complexity" evidence="1">
    <location>
        <begin position="48"/>
        <end position="59"/>
    </location>
</feature>
<dbReference type="Gramene" id="KVI03018">
    <property type="protein sequence ID" value="KVI03018"/>
    <property type="gene ID" value="Ccrd_018689"/>
</dbReference>
<accession>A0A118K1L1</accession>
<dbReference type="Proteomes" id="UP000243975">
    <property type="component" value="Unassembled WGS sequence"/>
</dbReference>
<evidence type="ECO:0000313" key="3">
    <source>
        <dbReference type="Proteomes" id="UP000243975"/>
    </source>
</evidence>
<dbReference type="EMBL" id="LEKV01002594">
    <property type="protein sequence ID" value="KVI03018.1"/>
    <property type="molecule type" value="Genomic_DNA"/>
</dbReference>
<proteinExistence type="predicted"/>
<dbReference type="AlphaFoldDB" id="A0A118K1L1"/>
<feature type="region of interest" description="Disordered" evidence="1">
    <location>
        <begin position="46"/>
        <end position="76"/>
    </location>
</feature>
<keyword evidence="3" id="KW-1185">Reference proteome</keyword>
<evidence type="ECO:0000256" key="1">
    <source>
        <dbReference type="SAM" id="MobiDB-lite"/>
    </source>
</evidence>
<sequence>MSHMNYNRVGRKYYATRGFRLTSKRFSVQRLRAKFFNFFKILMGSWKSNSSSSSSSSSSPYEKSTTKGVGKSSQKRFVAKENGCRIRSFGRSNSFYSEAIEDCLEFIRRSSVSLDDKP</sequence>
<comment type="caution">
    <text evidence="2">The sequence shown here is derived from an EMBL/GenBank/DDBJ whole genome shotgun (WGS) entry which is preliminary data.</text>
</comment>
<dbReference type="PANTHER" id="PTHR34996:SF3">
    <property type="entry name" value="OS06G0327400 PROTEIN"/>
    <property type="match status" value="1"/>
</dbReference>